<evidence type="ECO:0000313" key="2">
    <source>
        <dbReference type="EMBL" id="SEA34683.1"/>
    </source>
</evidence>
<evidence type="ECO:0000313" key="3">
    <source>
        <dbReference type="Proteomes" id="UP000187280"/>
    </source>
</evidence>
<dbReference type="InterPro" id="IPR022721">
    <property type="entry name" value="DUF3561"/>
</dbReference>
<protein>
    <submittedName>
        <fullName evidence="2">Uncharacterized protein</fullName>
    </submittedName>
</protein>
<accession>A0A1H4AF22</accession>
<dbReference type="AlphaFoldDB" id="A0A1H4AF22"/>
<keyword evidence="3" id="KW-1185">Reference proteome</keyword>
<feature type="transmembrane region" description="Helical" evidence="1">
    <location>
        <begin position="90"/>
        <end position="110"/>
    </location>
</feature>
<dbReference type="EMBL" id="FNQS01000004">
    <property type="protein sequence ID" value="SEA34683.1"/>
    <property type="molecule type" value="Genomic_DNA"/>
</dbReference>
<name>A0A1H4AF22_9GAMM</name>
<feature type="transmembrane region" description="Helical" evidence="1">
    <location>
        <begin position="64"/>
        <end position="84"/>
    </location>
</feature>
<dbReference type="GeneID" id="97764303"/>
<gene>
    <name evidence="2" type="ORF">SAMN02982996_01411</name>
</gene>
<dbReference type="STRING" id="71657.SAMN02982996_01411"/>
<feature type="transmembrane region" description="Helical" evidence="1">
    <location>
        <begin position="30"/>
        <end position="52"/>
    </location>
</feature>
<organism evidence="2 3">
    <name type="scientific">Lonsdalea quercina</name>
    <dbReference type="NCBI Taxonomy" id="71657"/>
    <lineage>
        <taxon>Bacteria</taxon>
        <taxon>Pseudomonadati</taxon>
        <taxon>Pseudomonadota</taxon>
        <taxon>Gammaproteobacteria</taxon>
        <taxon>Enterobacterales</taxon>
        <taxon>Pectobacteriaceae</taxon>
        <taxon>Lonsdalea</taxon>
    </lineage>
</organism>
<evidence type="ECO:0000256" key="1">
    <source>
        <dbReference type="SAM" id="Phobius"/>
    </source>
</evidence>
<sequence length="113" mass="12832">MGKTLQRVTLLPHRQIHPPSQDTPVSYPSLGAIAGFCFYWLAFALTFLLYGLDATRLLMLYTWPLFLALLLLCVMVGMLFGLLWQRRVLPMLLCCGGSVLFSFWLVFSVISGW</sequence>
<keyword evidence="1" id="KW-0472">Membrane</keyword>
<dbReference type="RefSeq" id="WP_026741821.1">
    <property type="nucleotide sequence ID" value="NZ_FNQS01000004.1"/>
</dbReference>
<keyword evidence="1" id="KW-1133">Transmembrane helix</keyword>
<dbReference type="Proteomes" id="UP000187280">
    <property type="component" value="Unassembled WGS sequence"/>
</dbReference>
<keyword evidence="1" id="KW-0812">Transmembrane</keyword>
<dbReference type="Pfam" id="PF12084">
    <property type="entry name" value="DUF3561"/>
    <property type="match status" value="1"/>
</dbReference>
<proteinExistence type="predicted"/>
<reference evidence="2 3" key="1">
    <citation type="submission" date="2016-10" db="EMBL/GenBank/DDBJ databases">
        <authorList>
            <person name="de Groot N.N."/>
        </authorList>
    </citation>
    <scope>NUCLEOTIDE SEQUENCE [LARGE SCALE GENOMIC DNA]</scope>
    <source>
        <strain evidence="2 3">ATCC 29281</strain>
    </source>
</reference>